<evidence type="ECO:0000256" key="8">
    <source>
        <dbReference type="ARBA" id="ARBA00022989"/>
    </source>
</evidence>
<keyword evidence="7 14" id="KW-0812">Transmembrane</keyword>
<dbReference type="PANTHER" id="PTHR11048:SF28">
    <property type="entry name" value="4-HYDROXYBENZOATE POLYPRENYLTRANSFERASE, MITOCHONDRIAL"/>
    <property type="match status" value="1"/>
</dbReference>
<keyword evidence="14" id="KW-0496">Mitochondrion</keyword>
<evidence type="ECO:0000256" key="14">
    <source>
        <dbReference type="HAMAP-Rule" id="MF_03189"/>
    </source>
</evidence>
<comment type="catalytic activity">
    <reaction evidence="13">
        <text>an all-trans-polyprenyl diphosphate + 4-hydroxybenzoate = a 4-hydroxy-3-(all-trans-polyprenyl)benzoate + diphosphate</text>
        <dbReference type="Rhea" id="RHEA:44504"/>
        <dbReference type="Rhea" id="RHEA-COMP:9514"/>
        <dbReference type="Rhea" id="RHEA-COMP:9564"/>
        <dbReference type="ChEBI" id="CHEBI:17879"/>
        <dbReference type="ChEBI" id="CHEBI:33019"/>
        <dbReference type="ChEBI" id="CHEBI:58914"/>
        <dbReference type="ChEBI" id="CHEBI:78396"/>
        <dbReference type="EC" id="2.5.1.39"/>
    </reaction>
    <physiologicalReaction direction="left-to-right" evidence="13">
        <dbReference type="Rhea" id="RHEA:44505"/>
    </physiologicalReaction>
</comment>
<feature type="transmembrane region" description="Helical" evidence="14">
    <location>
        <begin position="346"/>
        <end position="365"/>
    </location>
</feature>
<feature type="transmembrane region" description="Helical" evidence="14">
    <location>
        <begin position="180"/>
        <end position="208"/>
    </location>
</feature>
<feature type="transmembrane region" description="Helical" evidence="14">
    <location>
        <begin position="314"/>
        <end position="334"/>
    </location>
</feature>
<dbReference type="InterPro" id="IPR000537">
    <property type="entry name" value="UbiA_prenyltransferase"/>
</dbReference>
<keyword evidence="9 14" id="KW-0472">Membrane</keyword>
<gene>
    <name evidence="14 16" type="primary">COQ2</name>
</gene>
<keyword evidence="10 14" id="KW-0414">Isoprene biosynthesis</keyword>
<dbReference type="EC" id="2.5.1.39" evidence="14"/>
<protein>
    <recommendedName>
        <fullName evidence="14">4-hydroxybenzoate polyprenyltransferase, mitochondrial</fullName>
        <shortName evidence="14">4-HB polyprenyltransferase</shortName>
        <ecNumber evidence="14">2.5.1.39</ecNumber>
    </recommendedName>
    <alternativeName>
        <fullName evidence="14">Para-hydroxybenzoate--polyprenyltransferase</fullName>
        <shortName evidence="14">PHB:PPT</shortName>
        <shortName evidence="14">PHB:polyprenyltransferase</shortName>
    </alternativeName>
</protein>
<evidence type="ECO:0000256" key="6">
    <source>
        <dbReference type="ARBA" id="ARBA00022688"/>
    </source>
</evidence>
<comment type="cofactor">
    <cofactor evidence="1 14">
        <name>Mg(2+)</name>
        <dbReference type="ChEBI" id="CHEBI:18420"/>
    </cofactor>
</comment>
<keyword evidence="17" id="KW-1185">Reference proteome</keyword>
<dbReference type="Gene3D" id="1.10.357.140">
    <property type="entry name" value="UbiA prenyltransferase"/>
    <property type="match status" value="1"/>
</dbReference>
<dbReference type="GeneTree" id="ENSGT00940000153771"/>
<accession>U3IX03</accession>
<reference evidence="16 17" key="1">
    <citation type="submission" date="2017-10" db="EMBL/GenBank/DDBJ databases">
        <title>A new Pekin duck reference genome.</title>
        <authorList>
            <person name="Hou Z.-C."/>
            <person name="Zhou Z.-K."/>
            <person name="Zhu F."/>
            <person name="Hou S.-S."/>
        </authorList>
    </citation>
    <scope>NUCLEOTIDE SEQUENCE [LARGE SCALE GENOMIC DNA]</scope>
</reference>
<dbReference type="STRING" id="8840.ENSAPLP00000011779"/>
<keyword evidence="8 14" id="KW-1133">Transmembrane helix</keyword>
<dbReference type="HAMAP" id="MF_01635">
    <property type="entry name" value="UbiA"/>
    <property type="match status" value="1"/>
</dbReference>
<dbReference type="InterPro" id="IPR006370">
    <property type="entry name" value="HB_polyprenyltransferase-like"/>
</dbReference>
<feature type="region of interest" description="Disordered" evidence="15">
    <location>
        <begin position="1"/>
        <end position="20"/>
    </location>
</feature>
<feature type="transmembrane region" description="Helical" evidence="14">
    <location>
        <begin position="220"/>
        <end position="237"/>
    </location>
</feature>
<dbReference type="PROSITE" id="PS00943">
    <property type="entry name" value="UBIA"/>
    <property type="match status" value="1"/>
</dbReference>
<comment type="catalytic activity">
    <reaction evidence="12">
        <text>all-trans-nonaprenyl diphosphate + 4-hydroxybenzoate = 4-hydroxy-3-(all-trans-nonaprenyl)benzoate + diphosphate</text>
        <dbReference type="Rhea" id="RHEA:17709"/>
        <dbReference type="ChEBI" id="CHEBI:17879"/>
        <dbReference type="ChEBI" id="CHEBI:33019"/>
        <dbReference type="ChEBI" id="CHEBI:58391"/>
        <dbReference type="ChEBI" id="CHEBI:84502"/>
        <dbReference type="EC" id="2.5.1.39"/>
    </reaction>
    <physiologicalReaction direction="left-to-right" evidence="12">
        <dbReference type="Rhea" id="RHEA:17710"/>
    </physiologicalReaction>
</comment>
<feature type="compositionally biased region" description="Low complexity" evidence="15">
    <location>
        <begin position="8"/>
        <end position="20"/>
    </location>
</feature>
<evidence type="ECO:0000256" key="2">
    <source>
        <dbReference type="ARBA" id="ARBA00004141"/>
    </source>
</evidence>
<evidence type="ECO:0000256" key="4">
    <source>
        <dbReference type="ARBA" id="ARBA00005985"/>
    </source>
</evidence>
<dbReference type="Pfam" id="PF01040">
    <property type="entry name" value="UbiA"/>
    <property type="match status" value="1"/>
</dbReference>
<organism evidence="16 17">
    <name type="scientific">Anas platyrhynchos platyrhynchos</name>
    <name type="common">Northern mallard</name>
    <dbReference type="NCBI Taxonomy" id="8840"/>
    <lineage>
        <taxon>Eukaryota</taxon>
        <taxon>Metazoa</taxon>
        <taxon>Chordata</taxon>
        <taxon>Craniata</taxon>
        <taxon>Vertebrata</taxon>
        <taxon>Euteleostomi</taxon>
        <taxon>Archelosauria</taxon>
        <taxon>Archosauria</taxon>
        <taxon>Dinosauria</taxon>
        <taxon>Saurischia</taxon>
        <taxon>Theropoda</taxon>
        <taxon>Coelurosauria</taxon>
        <taxon>Aves</taxon>
        <taxon>Neognathae</taxon>
        <taxon>Galloanserae</taxon>
        <taxon>Anseriformes</taxon>
        <taxon>Anatidae</taxon>
        <taxon>Anatinae</taxon>
        <taxon>Anas</taxon>
    </lineage>
</organism>
<dbReference type="PANTHER" id="PTHR11048">
    <property type="entry name" value="PRENYLTRANSFERASES"/>
    <property type="match status" value="1"/>
</dbReference>
<evidence type="ECO:0000256" key="5">
    <source>
        <dbReference type="ARBA" id="ARBA00022679"/>
    </source>
</evidence>
<reference evidence="16" key="2">
    <citation type="submission" date="2025-08" db="UniProtKB">
        <authorList>
            <consortium name="Ensembl"/>
        </authorList>
    </citation>
    <scope>IDENTIFICATION</scope>
</reference>
<keyword evidence="5 14" id="KW-0808">Transferase</keyword>
<dbReference type="NCBIfam" id="TIGR01474">
    <property type="entry name" value="ubiA_proteo"/>
    <property type="match status" value="1"/>
</dbReference>
<evidence type="ECO:0000256" key="7">
    <source>
        <dbReference type="ARBA" id="ARBA00022692"/>
    </source>
</evidence>
<comment type="function">
    <text evidence="14">Catalyzes the prenylation of para-hydroxybenzoate (PHB) with an all-trans polyprenyl group. Mediates the second step in the final reaction sequence of coenzyme Q (CoQ) biosynthesis, which is the condensation of the polyisoprenoid side chain with PHB, generating the first membrane-bound Q intermediate.</text>
</comment>
<dbReference type="FunFam" id="1.10.357.140:FF:000003">
    <property type="entry name" value="4-hydroxybenzoate polyprenyltransferase, mitochondrial"/>
    <property type="match status" value="1"/>
</dbReference>
<dbReference type="GO" id="GO:0006744">
    <property type="term" value="P:ubiquinone biosynthetic process"/>
    <property type="evidence" value="ECO:0007669"/>
    <property type="project" value="UniProtKB-UniRule"/>
</dbReference>
<dbReference type="AlphaFoldDB" id="U3IX03"/>
<evidence type="ECO:0000256" key="10">
    <source>
        <dbReference type="ARBA" id="ARBA00023229"/>
    </source>
</evidence>
<dbReference type="GO" id="GO:0008412">
    <property type="term" value="F:4-hydroxybenzoate polyprenyltransferase activity"/>
    <property type="evidence" value="ECO:0007669"/>
    <property type="project" value="UniProtKB-EC"/>
</dbReference>
<keyword evidence="14" id="KW-0999">Mitochondrion inner membrane</keyword>
<evidence type="ECO:0000256" key="12">
    <source>
        <dbReference type="ARBA" id="ARBA00050454"/>
    </source>
</evidence>
<dbReference type="InterPro" id="IPR039653">
    <property type="entry name" value="Prenyltransferase"/>
</dbReference>
<evidence type="ECO:0000256" key="1">
    <source>
        <dbReference type="ARBA" id="ARBA00001946"/>
    </source>
</evidence>
<feature type="transmembrane region" description="Helical" evidence="14">
    <location>
        <begin position="291"/>
        <end position="308"/>
    </location>
</feature>
<dbReference type="InterPro" id="IPR044878">
    <property type="entry name" value="UbiA_sf"/>
</dbReference>
<sequence length="381" mass="41337">MAAGGRGALRTRGPSGSASAGGKMAALLWRLGRAPCGLRAARTALPAAAAAVWPPRFAAAAPPDPRRPLSFSAAELVRAAPGRLQPYLRLMRLHQPAGTWLLYLPCTWSMALAAPPGALPHWPTMALFGAGAVLMRGAGCTINDMWDRDYDKKVARTASRPLAAGEISTFQSFVFLGGQLSLALCVLLCLNYYSIVLGAASLTLVVSYPLMKRITYWPQLVLGLTFNWGALLGWSAIRGSCDWSVCLPLYLAGVMWTLVYDTIYAHQDKRDDILIGVKSTALHFKEDTKRWLSGFSMAMLVGLCVAGMNCNQTFPYYSAVAAVGAHLAHQIYTLDIDKPEDCWKKFASNRTVGVLLFVGIVLGNLCKRQESKTVQEPLESR</sequence>
<keyword evidence="6 14" id="KW-0831">Ubiquinone biosynthesis</keyword>
<evidence type="ECO:0000256" key="15">
    <source>
        <dbReference type="SAM" id="MobiDB-lite"/>
    </source>
</evidence>
<dbReference type="UniPathway" id="UPA00232"/>
<comment type="subcellular location">
    <subcellularLocation>
        <location evidence="2">Membrane</location>
        <topology evidence="2">Multi-pass membrane protein</topology>
    </subcellularLocation>
    <subcellularLocation>
        <location evidence="14">Mitochondrion inner membrane</location>
        <topology evidence="14">Multi-pass membrane protein</topology>
        <orientation evidence="14">Matrix side</orientation>
    </subcellularLocation>
</comment>
<feature type="transmembrane region" description="Helical" evidence="14">
    <location>
        <begin position="243"/>
        <end position="260"/>
    </location>
</feature>
<evidence type="ECO:0000313" key="17">
    <source>
        <dbReference type="Proteomes" id="UP000016666"/>
    </source>
</evidence>
<evidence type="ECO:0000256" key="11">
    <source>
        <dbReference type="ARBA" id="ARBA00049890"/>
    </source>
</evidence>
<name>U3IX03_ANAPP</name>
<dbReference type="Ensembl" id="ENSAPLT00000012510.2">
    <property type="protein sequence ID" value="ENSAPLP00000011779.2"/>
    <property type="gene ID" value="ENSAPLG00000012017.2"/>
</dbReference>
<dbReference type="GO" id="GO:0031314">
    <property type="term" value="C:extrinsic component of mitochondrial inner membrane"/>
    <property type="evidence" value="ECO:0007669"/>
    <property type="project" value="Ensembl"/>
</dbReference>
<comment type="pathway">
    <text evidence="3 14">Cofactor biosynthesis; ubiquinone biosynthesis.</text>
</comment>
<comment type="catalytic activity">
    <reaction evidence="11">
        <text>all-trans-decaprenyl diphosphate + 4-hydroxybenzoate = 4-hydroxy-3-(all-trans-decaprenyl)benzoate + diphosphate</text>
        <dbReference type="Rhea" id="RHEA:44564"/>
        <dbReference type="ChEBI" id="CHEBI:17879"/>
        <dbReference type="ChEBI" id="CHEBI:33019"/>
        <dbReference type="ChEBI" id="CHEBI:60721"/>
        <dbReference type="ChEBI" id="CHEBI:84503"/>
        <dbReference type="EC" id="2.5.1.39"/>
    </reaction>
    <physiologicalReaction direction="left-to-right" evidence="11">
        <dbReference type="Rhea" id="RHEA:44565"/>
    </physiologicalReaction>
</comment>
<comment type="similarity">
    <text evidence="4 14">Belongs to the UbiA prenyltransferase family.</text>
</comment>
<dbReference type="OMA" id="KFEHTIF"/>
<dbReference type="InterPro" id="IPR030470">
    <property type="entry name" value="UbiA_prenylTrfase_CS"/>
</dbReference>
<proteinExistence type="inferred from homology"/>
<dbReference type="GO" id="GO:0008299">
    <property type="term" value="P:isoprenoid biosynthetic process"/>
    <property type="evidence" value="ECO:0007669"/>
    <property type="project" value="UniProtKB-UniRule"/>
</dbReference>
<dbReference type="CDD" id="cd13959">
    <property type="entry name" value="PT_UbiA_COQ2"/>
    <property type="match status" value="1"/>
</dbReference>
<dbReference type="Proteomes" id="UP000016666">
    <property type="component" value="Chromosome 4"/>
</dbReference>
<reference evidence="16" key="3">
    <citation type="submission" date="2025-09" db="UniProtKB">
        <authorList>
            <consortium name="Ensembl"/>
        </authorList>
    </citation>
    <scope>IDENTIFICATION</scope>
</reference>
<evidence type="ECO:0000256" key="9">
    <source>
        <dbReference type="ARBA" id="ARBA00023136"/>
    </source>
</evidence>
<dbReference type="GO" id="GO:0006071">
    <property type="term" value="P:glycerol metabolic process"/>
    <property type="evidence" value="ECO:0007669"/>
    <property type="project" value="Ensembl"/>
</dbReference>
<evidence type="ECO:0000256" key="3">
    <source>
        <dbReference type="ARBA" id="ARBA00004749"/>
    </source>
</evidence>
<evidence type="ECO:0000256" key="13">
    <source>
        <dbReference type="ARBA" id="ARBA00051182"/>
    </source>
</evidence>
<evidence type="ECO:0000313" key="16">
    <source>
        <dbReference type="Ensembl" id="ENSAPLP00000011779.2"/>
    </source>
</evidence>